<reference evidence="1" key="1">
    <citation type="submission" date="2014-11" db="EMBL/GenBank/DDBJ databases">
        <authorList>
            <person name="Amaro Gonzalez C."/>
        </authorList>
    </citation>
    <scope>NUCLEOTIDE SEQUENCE</scope>
</reference>
<dbReference type="AlphaFoldDB" id="A0A0E9UNR6"/>
<reference evidence="1" key="2">
    <citation type="journal article" date="2015" name="Fish Shellfish Immunol.">
        <title>Early steps in the European eel (Anguilla anguilla)-Vibrio vulnificus interaction in the gills: Role of the RtxA13 toxin.</title>
        <authorList>
            <person name="Callol A."/>
            <person name="Pajuelo D."/>
            <person name="Ebbesson L."/>
            <person name="Teles M."/>
            <person name="MacKenzie S."/>
            <person name="Amaro C."/>
        </authorList>
    </citation>
    <scope>NUCLEOTIDE SEQUENCE</scope>
</reference>
<protein>
    <submittedName>
        <fullName evidence="1">Uncharacterized protein</fullName>
    </submittedName>
</protein>
<organism evidence="1">
    <name type="scientific">Anguilla anguilla</name>
    <name type="common">European freshwater eel</name>
    <name type="synonym">Muraena anguilla</name>
    <dbReference type="NCBI Taxonomy" id="7936"/>
    <lineage>
        <taxon>Eukaryota</taxon>
        <taxon>Metazoa</taxon>
        <taxon>Chordata</taxon>
        <taxon>Craniata</taxon>
        <taxon>Vertebrata</taxon>
        <taxon>Euteleostomi</taxon>
        <taxon>Actinopterygii</taxon>
        <taxon>Neopterygii</taxon>
        <taxon>Teleostei</taxon>
        <taxon>Anguilliformes</taxon>
        <taxon>Anguillidae</taxon>
        <taxon>Anguilla</taxon>
    </lineage>
</organism>
<evidence type="ECO:0000313" key="1">
    <source>
        <dbReference type="EMBL" id="JAH67432.1"/>
    </source>
</evidence>
<dbReference type="EMBL" id="GBXM01041145">
    <property type="protein sequence ID" value="JAH67432.1"/>
    <property type="molecule type" value="Transcribed_RNA"/>
</dbReference>
<accession>A0A0E9UNR6</accession>
<sequence>MATMTRQGVSSLALTDQILTSLSKQRRTGNLCEND</sequence>
<proteinExistence type="predicted"/>
<name>A0A0E9UNR6_ANGAN</name>